<evidence type="ECO:0000256" key="3">
    <source>
        <dbReference type="ARBA" id="ARBA00023014"/>
    </source>
</evidence>
<evidence type="ECO:0000256" key="2">
    <source>
        <dbReference type="ARBA" id="ARBA00023004"/>
    </source>
</evidence>
<accession>A0A0H3HFX9</accession>
<dbReference type="SUPFAM" id="SSF51971">
    <property type="entry name" value="Nucleotide-binding domain"/>
    <property type="match status" value="1"/>
</dbReference>
<dbReference type="PANTHER" id="PTHR42783:SF3">
    <property type="entry name" value="GLUTAMATE SYNTHASE [NADPH] SMALL CHAIN-RELATED"/>
    <property type="match status" value="1"/>
</dbReference>
<dbReference type="InterPro" id="IPR017896">
    <property type="entry name" value="4Fe4S_Fe-S-bd"/>
</dbReference>
<keyword evidence="2" id="KW-0408">Iron</keyword>
<dbReference type="SUPFAM" id="SSF51395">
    <property type="entry name" value="FMN-linked oxidoreductases"/>
    <property type="match status" value="1"/>
</dbReference>
<evidence type="ECO:0000256" key="1">
    <source>
        <dbReference type="ARBA" id="ARBA00022723"/>
    </source>
</evidence>
<dbReference type="GO" id="GO:0016491">
    <property type="term" value="F:oxidoreductase activity"/>
    <property type="evidence" value="ECO:0007669"/>
    <property type="project" value="InterPro"/>
</dbReference>
<dbReference type="InterPro" id="IPR017900">
    <property type="entry name" value="4Fe4S_Fe_S_CS"/>
</dbReference>
<evidence type="ECO:0000313" key="6">
    <source>
        <dbReference type="Proteomes" id="UP000007843"/>
    </source>
</evidence>
<evidence type="ECO:0000259" key="4">
    <source>
        <dbReference type="PROSITE" id="PS51379"/>
    </source>
</evidence>
<dbReference type="PROSITE" id="PS00198">
    <property type="entry name" value="4FE4S_FER_1"/>
    <property type="match status" value="1"/>
</dbReference>
<feature type="domain" description="4Fe-4S ferredoxin-type" evidence="4">
    <location>
        <begin position="930"/>
        <end position="960"/>
    </location>
</feature>
<dbReference type="Gene3D" id="1.10.1060.10">
    <property type="entry name" value="Alpha-helical ferredoxin"/>
    <property type="match status" value="1"/>
</dbReference>
<keyword evidence="3" id="KW-0411">Iron-sulfur</keyword>
<dbReference type="PRINTS" id="PR00419">
    <property type="entry name" value="ADXRDTASE"/>
</dbReference>
<dbReference type="InterPro" id="IPR023753">
    <property type="entry name" value="FAD/NAD-binding_dom"/>
</dbReference>
<dbReference type="SUPFAM" id="SSF46548">
    <property type="entry name" value="alpha-helical ferredoxin"/>
    <property type="match status" value="2"/>
</dbReference>
<dbReference type="Pfam" id="PF07992">
    <property type="entry name" value="Pyr_redox_2"/>
    <property type="match status" value="1"/>
</dbReference>
<dbReference type="KEGG" id="kox:KOX_23285"/>
<dbReference type="RefSeq" id="WP_014229766.1">
    <property type="nucleotide sequence ID" value="NC_016612.1"/>
</dbReference>
<organism evidence="5 6">
    <name type="scientific">Klebsiella michiganensis (strain ATCC 8724 / DSM 4798 / JCM 20051 / NBRC 3318 / NRRL B-199 / KCTC 1686 / BUCSAV 143 / CCM 1901)</name>
    <dbReference type="NCBI Taxonomy" id="1006551"/>
    <lineage>
        <taxon>Bacteria</taxon>
        <taxon>Pseudomonadati</taxon>
        <taxon>Pseudomonadota</taxon>
        <taxon>Gammaproteobacteria</taxon>
        <taxon>Enterobacterales</taxon>
        <taxon>Enterobacteriaceae</taxon>
        <taxon>Klebsiella/Raoultella group</taxon>
        <taxon>Klebsiella</taxon>
    </lineage>
</organism>
<dbReference type="GO" id="GO:0046872">
    <property type="term" value="F:metal ion binding"/>
    <property type="evidence" value="ECO:0007669"/>
    <property type="project" value="UniProtKB-KW"/>
</dbReference>
<dbReference type="GO" id="GO:0051536">
    <property type="term" value="F:iron-sulfur cluster binding"/>
    <property type="evidence" value="ECO:0007669"/>
    <property type="project" value="UniProtKB-KW"/>
</dbReference>
<dbReference type="InterPro" id="IPR036188">
    <property type="entry name" value="FAD/NAD-bd_sf"/>
</dbReference>
<proteinExistence type="predicted"/>
<reference evidence="5 6" key="1">
    <citation type="journal article" date="2012" name="J. Bacteriol.">
        <title>Complete genome sequence of Klebsiella oxytoca KCTC 1686, used in production of 2,3-butanediol.</title>
        <authorList>
            <person name="Shin S.H."/>
            <person name="Kim S."/>
            <person name="Kim J.Y."/>
            <person name="Lee S."/>
            <person name="Um Y."/>
            <person name="Oh M.K."/>
            <person name="Kim Y.R."/>
            <person name="Lee J."/>
            <person name="Yang K.S."/>
        </authorList>
    </citation>
    <scope>NUCLEOTIDE SEQUENCE [LARGE SCALE GENOMIC DNA]</scope>
    <source>
        <strain evidence="6">ATCC 8724 / DSM 4798 / JCM 20051 / NBRC 3318 / NRRL B-199 / KCTC 1686</strain>
    </source>
</reference>
<dbReference type="NCBIfam" id="TIGR03315">
    <property type="entry name" value="Se_ygfK"/>
    <property type="match status" value="1"/>
</dbReference>
<dbReference type="Proteomes" id="UP000007843">
    <property type="component" value="Chromosome"/>
</dbReference>
<dbReference type="InterPro" id="IPR028261">
    <property type="entry name" value="DPD_II"/>
</dbReference>
<dbReference type="InterPro" id="IPR017701">
    <property type="entry name" value="Se_rdtase_YgfK"/>
</dbReference>
<dbReference type="PATRIC" id="fig|1006551.4.peg.4672"/>
<name>A0A0H3HFX9_KLEM8</name>
<dbReference type="PANTHER" id="PTHR42783">
    <property type="entry name" value="GLUTAMATE SYNTHASE [NADPH] SMALL CHAIN"/>
    <property type="match status" value="1"/>
</dbReference>
<dbReference type="EMBL" id="CP003218">
    <property type="protein sequence ID" value="AEX06373.1"/>
    <property type="molecule type" value="Genomic_DNA"/>
</dbReference>
<gene>
    <name evidence="5" type="ordered locus">KOX_23285</name>
</gene>
<dbReference type="PROSITE" id="PS51379">
    <property type="entry name" value="4FE4S_FER_2"/>
    <property type="match status" value="1"/>
</dbReference>
<dbReference type="Gene3D" id="3.50.50.60">
    <property type="entry name" value="FAD/NAD(P)-binding domain"/>
    <property type="match status" value="2"/>
</dbReference>
<dbReference type="HOGENOM" id="CLU_014791_0_0_6"/>
<sequence length="1034" mass="115214">MGDIMRPVPFEELLTRIFDEYQSQRTIFGIPEQQFYTPQAQRSIGVFGESCATPLGPAAGPHTQLAQNIITAWLTGGRFIELKTVQILDRLELEKPCIDAEDECFNTEWSTEFTLKKAWDEYLKAWFTLHLLEQVFPLGTDKESKSFIFNMSVGYNLDGIKQPPMQEFIDNMMDASAHPKFAQYRDTLNRWLQNRTFIDSLPTCARKDGLDNLAQRVPARLVQGVTLSTMHGCPPDEIEAICRYMLTEKNLNTFVKLNPTLLGYPRVRQILDACGFGYIGLSEASFDHDLKIDRALEMLTRLMALAKARSLGFGVKLTNTLGTVNNKGALPGDEMYMSGRALFPLSINVAALLSRAFDGKLPISYSGGASQLNIREIFDTGIRPITMATDLLKPGGYLRLSECMRELEKADGWNMTQIDVERLNALAEKAVSMDYTQKQWKPEERIDTGEPLPLLDCYVAPCVTACAIKQDIPEYIRLLGEHRYADALELIYQRNALPAITGHICDHQCQYNCTRLDYDSALNIRELKKVALEKGWDEYRSRWHKPAGSGSRHPVAVIGAGPAGLAAGYFLARAGHPVTVFEREASAGGVVKNIIPQFRIPGELIQHDIDFVVAHGVKIEYGCDPHLSVEKLQAKGFRYVLVGTGTDKNSGVKLGGDNQNVHKSLQFLREFNRGAELNLGKRVAVVGAGNTAMDCARAALRVPGVQSATIVYRRSQQEMPAWREEYDEALLDGVDFEWLCNPEQFNADGTLVVRVMKLGEPDEKGRRRPVETDEIRTLQVDSLITAIGEQQDGEALSAMGIPLDPQGWPVVNADGETSKPNVFLIGDVQRGPSSIVSAIGNARRATDAILARENIASSYGNKVWNNVDPAKVYQRKGAIAVTLVDKNQREAFVEQEASRCLECNYVCSKCVDVCPNRANISVAVPGFQNRFQTLHLDAYCNECGNCAQFCPWQGKPYKDKITVFSLEQDFVNSTNPGFFVAGASVKVRQDDQTWQLEINDRGQFNEVPAQLDAMCRIISHIHQHQSYLLGGVEV</sequence>
<dbReference type="Pfam" id="PF14691">
    <property type="entry name" value="Fer4_20"/>
    <property type="match status" value="1"/>
</dbReference>
<evidence type="ECO:0000313" key="5">
    <source>
        <dbReference type="EMBL" id="AEX06373.1"/>
    </source>
</evidence>
<keyword evidence="1" id="KW-0479">Metal-binding</keyword>
<dbReference type="InterPro" id="IPR009051">
    <property type="entry name" value="Helical_ferredxn"/>
</dbReference>
<protein>
    <submittedName>
        <fullName evidence="5">Putative selenate reductase subunit YgfK</fullName>
    </submittedName>
</protein>
<dbReference type="AlphaFoldDB" id="A0A0H3HFX9"/>